<evidence type="ECO:0000313" key="7">
    <source>
        <dbReference type="Proteomes" id="UP000631312"/>
    </source>
</evidence>
<comment type="caution">
    <text evidence="5">The sequence shown here is derived from an EMBL/GenBank/DDBJ whole genome shotgun (WGS) entry which is preliminary data.</text>
</comment>
<dbReference type="AlphaFoldDB" id="A0A7W7HGW7"/>
<keyword evidence="2" id="KW-0732">Signal</keyword>
<sequence>MTSPSPRRPVDWPLLARAGAVLVAAVLAYTSCGTLMPGADSAGGASADGTGPGVTDDTVKVVFIGTDLTKTASMTGFKNADVGKPSEQVKAIEAYVNAHGGVAGRKLEAVYREYEASKDSPAAETTLCSQITQDDKAFAVILTGQLQSNARPCYAQRRTLMLDATLIADDRATFTQLDPYLWTASYPEYDAFATSFLSVLVQQKFFDGRKEAGLVAADTPANKSVYDKLVVPLLSKSGVTVAVNWIDTTSLGTLNSGLSQAAVNFRGKKIDRVFFLGGARLAPFFMTSAKAQSFTARYGISTFDSPIFMVNNPGTVPPESLAGMVGIGFAPANDVPDSQLAFPDTDAEKKCLDIYQQAGITFAKRENARVAFTYCDAALLLQGAAANLGPNLNAAAWGTAARALGPAFSTAGGFGGELGPDGYAAGTGYRILKYDTGCGCFTYDGPVTPLGQ</sequence>
<accession>A0A7W7HGW7</accession>
<dbReference type="Proteomes" id="UP000590511">
    <property type="component" value="Unassembled WGS sequence"/>
</dbReference>
<comment type="similarity">
    <text evidence="1">Belongs to the leucine-binding protein family.</text>
</comment>
<dbReference type="Pfam" id="PF13458">
    <property type="entry name" value="Peripla_BP_6"/>
    <property type="match status" value="1"/>
</dbReference>
<dbReference type="EMBL" id="BOMP01000080">
    <property type="protein sequence ID" value="GIE41867.1"/>
    <property type="molecule type" value="Genomic_DNA"/>
</dbReference>
<dbReference type="InterPro" id="IPR028082">
    <property type="entry name" value="Peripla_BP_I"/>
</dbReference>
<dbReference type="Gene3D" id="3.40.50.2300">
    <property type="match status" value="2"/>
</dbReference>
<protein>
    <submittedName>
        <fullName evidence="5">ABC-type branched-subunit amino acid transport system substrate-binding protein</fullName>
    </submittedName>
</protein>
<evidence type="ECO:0000256" key="2">
    <source>
        <dbReference type="ARBA" id="ARBA00022729"/>
    </source>
</evidence>
<proteinExistence type="inferred from homology"/>
<dbReference type="SUPFAM" id="SSF53822">
    <property type="entry name" value="Periplasmic binding protein-like I"/>
    <property type="match status" value="1"/>
</dbReference>
<keyword evidence="7" id="KW-1185">Reference proteome</keyword>
<dbReference type="InterPro" id="IPR028081">
    <property type="entry name" value="Leu-bd"/>
</dbReference>
<dbReference type="Proteomes" id="UP000631312">
    <property type="component" value="Unassembled WGS sequence"/>
</dbReference>
<evidence type="ECO:0000256" key="1">
    <source>
        <dbReference type="ARBA" id="ARBA00010062"/>
    </source>
</evidence>
<reference evidence="4 7" key="2">
    <citation type="submission" date="2021-01" db="EMBL/GenBank/DDBJ databases">
        <title>Whole genome shotgun sequence of Actinoplanes lobatus NBRC 12513.</title>
        <authorList>
            <person name="Komaki H."/>
            <person name="Tamura T."/>
        </authorList>
    </citation>
    <scope>NUCLEOTIDE SEQUENCE [LARGE SCALE GENOMIC DNA]</scope>
    <source>
        <strain evidence="4 7">NBRC 12513</strain>
    </source>
</reference>
<name>A0A7W7HGW7_9ACTN</name>
<evidence type="ECO:0000259" key="3">
    <source>
        <dbReference type="Pfam" id="PF13458"/>
    </source>
</evidence>
<evidence type="ECO:0000313" key="5">
    <source>
        <dbReference type="EMBL" id="MBB4750339.1"/>
    </source>
</evidence>
<dbReference type="RefSeq" id="WP_188122529.1">
    <property type="nucleotide sequence ID" value="NZ_BOMP01000080.1"/>
</dbReference>
<evidence type="ECO:0000313" key="6">
    <source>
        <dbReference type="Proteomes" id="UP000590511"/>
    </source>
</evidence>
<organism evidence="5 6">
    <name type="scientific">Actinoplanes lobatus</name>
    <dbReference type="NCBI Taxonomy" id="113568"/>
    <lineage>
        <taxon>Bacteria</taxon>
        <taxon>Bacillati</taxon>
        <taxon>Actinomycetota</taxon>
        <taxon>Actinomycetes</taxon>
        <taxon>Micromonosporales</taxon>
        <taxon>Micromonosporaceae</taxon>
        <taxon>Actinoplanes</taxon>
    </lineage>
</organism>
<dbReference type="EMBL" id="JACHNC010000001">
    <property type="protein sequence ID" value="MBB4750339.1"/>
    <property type="molecule type" value="Genomic_DNA"/>
</dbReference>
<reference evidence="5 6" key="1">
    <citation type="submission" date="2020-08" db="EMBL/GenBank/DDBJ databases">
        <title>Sequencing the genomes of 1000 actinobacteria strains.</title>
        <authorList>
            <person name="Klenk H.-P."/>
        </authorList>
    </citation>
    <scope>NUCLEOTIDE SEQUENCE [LARGE SCALE GENOMIC DNA]</scope>
    <source>
        <strain evidence="5 6">DSM 43150</strain>
    </source>
</reference>
<feature type="domain" description="Leucine-binding protein" evidence="3">
    <location>
        <begin position="80"/>
        <end position="423"/>
    </location>
</feature>
<gene>
    <name evidence="4" type="ORF">Alo02nite_47650</name>
    <name evidence="5" type="ORF">BJ964_004500</name>
</gene>
<evidence type="ECO:0000313" key="4">
    <source>
        <dbReference type="EMBL" id="GIE41867.1"/>
    </source>
</evidence>